<reference evidence="3 4" key="1">
    <citation type="submission" date="2015-07" db="EMBL/GenBank/DDBJ databases">
        <title>Draft genome sequence of the Amantichitinum ursilacus IGB-41, a new chitin-degrading bacterium.</title>
        <authorList>
            <person name="Kirstahler P."/>
            <person name="Guenther M."/>
            <person name="Grumaz C."/>
            <person name="Rupp S."/>
            <person name="Zibek S."/>
            <person name="Sohn K."/>
        </authorList>
    </citation>
    <scope>NUCLEOTIDE SEQUENCE [LARGE SCALE GENOMIC DNA]</scope>
    <source>
        <strain evidence="3 4">IGB-41</strain>
    </source>
</reference>
<dbReference type="AlphaFoldDB" id="A0A0N0XMY8"/>
<dbReference type="Pfam" id="PF05270">
    <property type="entry name" value="AbfB"/>
    <property type="match status" value="1"/>
</dbReference>
<dbReference type="OrthoDB" id="9774262at2"/>
<dbReference type="Proteomes" id="UP000037939">
    <property type="component" value="Unassembled WGS sequence"/>
</dbReference>
<dbReference type="PROSITE" id="PS51820">
    <property type="entry name" value="PA14"/>
    <property type="match status" value="1"/>
</dbReference>
<keyword evidence="4" id="KW-1185">Reference proteome</keyword>
<dbReference type="Gene3D" id="2.60.120.560">
    <property type="entry name" value="Exo-inulinase, domain 1"/>
    <property type="match status" value="1"/>
</dbReference>
<dbReference type="Gene3D" id="2.80.10.50">
    <property type="match status" value="1"/>
</dbReference>
<name>A0A0N0XMY8_9NEIS</name>
<dbReference type="STRING" id="857265.WG78_03645"/>
<dbReference type="InterPro" id="IPR037524">
    <property type="entry name" value="PA14/GLEYA"/>
</dbReference>
<feature type="region of interest" description="Disordered" evidence="1">
    <location>
        <begin position="1"/>
        <end position="22"/>
    </location>
</feature>
<sequence>MVQAADAASWHSTVPGAGRAAGGENKMGNRFNGALQALAGGAAALLLALPAHADTWTNYGGNWSHNGTTHTVDSGLGNKAVQAGTSYQSSTMEADISLGANGDAGFIFHASNLATGTDAYSGYYVGLNTQKNTVVLGRANNNWTQMIAYPYTVNPNTSYHLKLVTAGKRIEVFVNNVQVLSAADDTYLAGSAGLRVMGTNATFSNVSITDNGTQAVPKWDFSSVKGAVYTPTNAVNYIEWWQSYDSAIVDRELAYAQTYGINTVAIYLHYLLWENDKAGLLNKLENFLQIANRRGMKVSPIFFDDCWGTNGDGSIRQPALGAQGAPVPGVHNSRWVQSPGRAIKSVYPGSYKAQIRQYVQDVVNAHLNDNRIIFWEQLNEAGCTGDLPDQSRDLMNDARIAIKDTGTAIPVGSPTVQLSEPTYFSDFFSFHPYGGDYPGPYGANVLNSESMNRGSQSVPGIVTNYGGRGTGYIMWELGIGRTNTRFPWGSPQGAAEPTTPFHGIVYPDGHPWQVADVVALNGSQANMAVFGVTYFNGNFGSQIKTSITPLIDFDLNTERGTASPDASAGVSETNYSVRWTGTVRPTSSETFTVYADSDNIARVWINNVQVINKTSAGRSTSQGNIALTANTNYPVTVEYVHGTGASNMHVTWSSASMARRALSVIAPAFAPASVRFGASNIAGNFIRHQNSRARIDPNVTPAADSQWRMVPGLADPLAVSFESINYPGQYLRHRNGEVWKDANDGTDLFKADATWRPRVGWADPSNISFESYNFPGNFMRHRNSLLYSEPILNSSPALDKSDATFVIN</sequence>
<dbReference type="InterPro" id="IPR036195">
    <property type="entry name" value="AbfB_ABD_sf"/>
</dbReference>
<dbReference type="SUPFAM" id="SSF110221">
    <property type="entry name" value="AbfB domain"/>
    <property type="match status" value="1"/>
</dbReference>
<dbReference type="SUPFAM" id="SSF56988">
    <property type="entry name" value="Anthrax protective antigen"/>
    <property type="match status" value="1"/>
</dbReference>
<gene>
    <name evidence="3" type="ORF">WG78_03645</name>
</gene>
<comment type="caution">
    <text evidence="3">The sequence shown here is derived from an EMBL/GenBank/DDBJ whole genome shotgun (WGS) entry which is preliminary data.</text>
</comment>
<evidence type="ECO:0000259" key="2">
    <source>
        <dbReference type="PROSITE" id="PS51820"/>
    </source>
</evidence>
<dbReference type="EMBL" id="LAQT01000002">
    <property type="protein sequence ID" value="KPC54634.1"/>
    <property type="molecule type" value="Genomic_DNA"/>
</dbReference>
<dbReference type="PATRIC" id="fig|857265.3.peg.744"/>
<organism evidence="3 4">
    <name type="scientific">Amantichitinum ursilacus</name>
    <dbReference type="NCBI Taxonomy" id="857265"/>
    <lineage>
        <taxon>Bacteria</taxon>
        <taxon>Pseudomonadati</taxon>
        <taxon>Pseudomonadota</taxon>
        <taxon>Betaproteobacteria</taxon>
        <taxon>Neisseriales</taxon>
        <taxon>Chitinibacteraceae</taxon>
        <taxon>Amantichitinum</taxon>
    </lineage>
</organism>
<dbReference type="CDD" id="cd23399">
    <property type="entry name" value="beta-trefoil_ABD_ABFB"/>
    <property type="match status" value="1"/>
</dbReference>
<dbReference type="GO" id="GO:0046556">
    <property type="term" value="F:alpha-L-arabinofuranosidase activity"/>
    <property type="evidence" value="ECO:0007669"/>
    <property type="project" value="InterPro"/>
</dbReference>
<dbReference type="InterPro" id="IPR007934">
    <property type="entry name" value="AbfB_ABD"/>
</dbReference>
<dbReference type="InterPro" id="IPR017853">
    <property type="entry name" value="GH"/>
</dbReference>
<dbReference type="SUPFAM" id="SSF51445">
    <property type="entry name" value="(Trans)glycosidases"/>
    <property type="match status" value="1"/>
</dbReference>
<dbReference type="GO" id="GO:0046373">
    <property type="term" value="P:L-arabinose metabolic process"/>
    <property type="evidence" value="ECO:0007669"/>
    <property type="project" value="InterPro"/>
</dbReference>
<feature type="domain" description="PA14" evidence="2">
    <location>
        <begin position="525"/>
        <end position="669"/>
    </location>
</feature>
<dbReference type="SMART" id="SM00758">
    <property type="entry name" value="PA14"/>
    <property type="match status" value="1"/>
</dbReference>
<dbReference type="Gene3D" id="3.20.20.80">
    <property type="entry name" value="Glycosidases"/>
    <property type="match status" value="1"/>
</dbReference>
<proteinExistence type="predicted"/>
<dbReference type="Pfam" id="PF06439">
    <property type="entry name" value="3keto-disac_hyd"/>
    <property type="match status" value="1"/>
</dbReference>
<evidence type="ECO:0000256" key="1">
    <source>
        <dbReference type="SAM" id="MobiDB-lite"/>
    </source>
</evidence>
<dbReference type="Gene3D" id="3.90.182.10">
    <property type="entry name" value="Toxin - Anthrax Protective Antigen,domain 1"/>
    <property type="match status" value="1"/>
</dbReference>
<evidence type="ECO:0000313" key="3">
    <source>
        <dbReference type="EMBL" id="KPC54634.1"/>
    </source>
</evidence>
<dbReference type="InterPro" id="IPR011658">
    <property type="entry name" value="PA14_dom"/>
</dbReference>
<evidence type="ECO:0000313" key="4">
    <source>
        <dbReference type="Proteomes" id="UP000037939"/>
    </source>
</evidence>
<protein>
    <submittedName>
        <fullName evidence="3">Alpha-L-arabinofuranosidase B (ABFB)</fullName>
    </submittedName>
</protein>
<dbReference type="InterPro" id="IPR010496">
    <property type="entry name" value="AL/BT2_dom"/>
</dbReference>
<dbReference type="Pfam" id="PF07691">
    <property type="entry name" value="PA14"/>
    <property type="match status" value="1"/>
</dbReference>
<accession>A0A0N0XMY8</accession>